<sequence>MPAHGSNSLYQAVEFHNLATARDEKQTRPNAPRLRACTTRTRWKSMLDGWQGVHEGSFTKGHWHAANRRPDVKRRADPTCLQHTPGGEGEGHFGRRGLCDAGLESSKSTTRHVFLIDRTTPNTSGIVELQALSDVRAQRHPTRTDRYDADNVNPHATTTTTCAPKSPVHSSPGGHTTSSLGTHSIEHNGDVVYTINAEPNDDADERPSTALNTRGRRRRLTVYPTSTPLPFPDLPERLSPRRRERRQTPIRYQSLSVLCWDRRRRQREGGAREVFVRNAVTSSTTTTTTAGRHRERRRRRRTRLDLYDSQYLASGTPANTRSSKPRRLTTTNDDEHPSGTLPSPGHPARCRRRRGRKLVEEREGVMR</sequence>
<gene>
    <name evidence="2" type="ORF">DFP72DRAFT_936576</name>
</gene>
<feature type="compositionally biased region" description="Basic residues" evidence="1">
    <location>
        <begin position="291"/>
        <end position="302"/>
    </location>
</feature>
<feature type="region of interest" description="Disordered" evidence="1">
    <location>
        <begin position="197"/>
        <end position="249"/>
    </location>
</feature>
<reference evidence="2 3" key="1">
    <citation type="submission" date="2020-07" db="EMBL/GenBank/DDBJ databases">
        <title>Comparative genomics of pyrophilous fungi reveals a link between fire events and developmental genes.</title>
        <authorList>
            <consortium name="DOE Joint Genome Institute"/>
            <person name="Steindorff A.S."/>
            <person name="Carver A."/>
            <person name="Calhoun S."/>
            <person name="Stillman K."/>
            <person name="Liu H."/>
            <person name="Lipzen A."/>
            <person name="Pangilinan J."/>
            <person name="Labutti K."/>
            <person name="Bruns T.D."/>
            <person name="Grigoriev I.V."/>
        </authorList>
    </citation>
    <scope>NUCLEOTIDE SEQUENCE [LARGE SCALE GENOMIC DNA]</scope>
    <source>
        <strain evidence="2 3">CBS 144469</strain>
    </source>
</reference>
<feature type="region of interest" description="Disordered" evidence="1">
    <location>
        <begin position="278"/>
        <end position="367"/>
    </location>
</feature>
<dbReference type="AlphaFoldDB" id="A0A8H6LUL6"/>
<organism evidence="2 3">
    <name type="scientific">Ephemerocybe angulata</name>
    <dbReference type="NCBI Taxonomy" id="980116"/>
    <lineage>
        <taxon>Eukaryota</taxon>
        <taxon>Fungi</taxon>
        <taxon>Dikarya</taxon>
        <taxon>Basidiomycota</taxon>
        <taxon>Agaricomycotina</taxon>
        <taxon>Agaricomycetes</taxon>
        <taxon>Agaricomycetidae</taxon>
        <taxon>Agaricales</taxon>
        <taxon>Agaricineae</taxon>
        <taxon>Psathyrellaceae</taxon>
        <taxon>Ephemerocybe</taxon>
    </lineage>
</organism>
<protein>
    <submittedName>
        <fullName evidence="2">Uncharacterized protein</fullName>
    </submittedName>
</protein>
<feature type="compositionally biased region" description="Polar residues" evidence="1">
    <location>
        <begin position="311"/>
        <end position="322"/>
    </location>
</feature>
<feature type="compositionally biased region" description="Basic and acidic residues" evidence="1">
    <location>
        <begin position="357"/>
        <end position="367"/>
    </location>
</feature>
<name>A0A8H6LUL6_9AGAR</name>
<comment type="caution">
    <text evidence="2">The sequence shown here is derived from an EMBL/GenBank/DDBJ whole genome shotgun (WGS) entry which is preliminary data.</text>
</comment>
<dbReference type="Proteomes" id="UP000521943">
    <property type="component" value="Unassembled WGS sequence"/>
</dbReference>
<evidence type="ECO:0000256" key="1">
    <source>
        <dbReference type="SAM" id="MobiDB-lite"/>
    </source>
</evidence>
<feature type="compositionally biased region" description="Polar residues" evidence="1">
    <location>
        <begin position="154"/>
        <end position="163"/>
    </location>
</feature>
<feature type="compositionally biased region" description="Polar residues" evidence="1">
    <location>
        <begin position="173"/>
        <end position="182"/>
    </location>
</feature>
<dbReference type="EMBL" id="JACGCI010000167">
    <property type="protein sequence ID" value="KAF6742804.1"/>
    <property type="molecule type" value="Genomic_DNA"/>
</dbReference>
<feature type="region of interest" description="Disordered" evidence="1">
    <location>
        <begin position="138"/>
        <end position="185"/>
    </location>
</feature>
<evidence type="ECO:0000313" key="2">
    <source>
        <dbReference type="EMBL" id="KAF6742804.1"/>
    </source>
</evidence>
<evidence type="ECO:0000313" key="3">
    <source>
        <dbReference type="Proteomes" id="UP000521943"/>
    </source>
</evidence>
<proteinExistence type="predicted"/>
<accession>A0A8H6LUL6</accession>
<keyword evidence="3" id="KW-1185">Reference proteome</keyword>